<reference evidence="3" key="1">
    <citation type="submission" date="2023-03" db="EMBL/GenBank/DDBJ databases">
        <title>Massive genome expansion in bonnet fungi (Mycena s.s.) driven by repeated elements and novel gene families across ecological guilds.</title>
        <authorList>
            <consortium name="Lawrence Berkeley National Laboratory"/>
            <person name="Harder C.B."/>
            <person name="Miyauchi S."/>
            <person name="Viragh M."/>
            <person name="Kuo A."/>
            <person name="Thoen E."/>
            <person name="Andreopoulos B."/>
            <person name="Lu D."/>
            <person name="Skrede I."/>
            <person name="Drula E."/>
            <person name="Henrissat B."/>
            <person name="Morin E."/>
            <person name="Kohler A."/>
            <person name="Barry K."/>
            <person name="LaButti K."/>
            <person name="Morin E."/>
            <person name="Salamov A."/>
            <person name="Lipzen A."/>
            <person name="Mereny Z."/>
            <person name="Hegedus B."/>
            <person name="Baldrian P."/>
            <person name="Stursova M."/>
            <person name="Weitz H."/>
            <person name="Taylor A."/>
            <person name="Grigoriev I.V."/>
            <person name="Nagy L.G."/>
            <person name="Martin F."/>
            <person name="Kauserud H."/>
        </authorList>
    </citation>
    <scope>NUCLEOTIDE SEQUENCE</scope>
    <source>
        <strain evidence="3">CBHHK188m</strain>
    </source>
</reference>
<dbReference type="GO" id="GO:0005634">
    <property type="term" value="C:nucleus"/>
    <property type="evidence" value="ECO:0007669"/>
    <property type="project" value="TreeGrafter"/>
</dbReference>
<dbReference type="Gene3D" id="3.40.50.300">
    <property type="entry name" value="P-loop containing nucleotide triphosphate hydrolases"/>
    <property type="match status" value="1"/>
</dbReference>
<protein>
    <recommendedName>
        <fullName evidence="2">AAA+ ATPase domain-containing protein</fullName>
    </recommendedName>
</protein>
<feature type="region of interest" description="Disordered" evidence="1">
    <location>
        <begin position="184"/>
        <end position="226"/>
    </location>
</feature>
<dbReference type="GO" id="GO:0005524">
    <property type="term" value="F:ATP binding"/>
    <property type="evidence" value="ECO:0007669"/>
    <property type="project" value="InterPro"/>
</dbReference>
<dbReference type="PANTHER" id="PTHR23389">
    <property type="entry name" value="CHROMOSOME TRANSMISSION FIDELITY FACTOR 18"/>
    <property type="match status" value="1"/>
</dbReference>
<evidence type="ECO:0000256" key="1">
    <source>
        <dbReference type="SAM" id="MobiDB-lite"/>
    </source>
</evidence>
<gene>
    <name evidence="3" type="ORF">DFH07DRAFT_914076</name>
</gene>
<dbReference type="InterPro" id="IPR027417">
    <property type="entry name" value="P-loop_NTPase"/>
</dbReference>
<dbReference type="GO" id="GO:0003677">
    <property type="term" value="F:DNA binding"/>
    <property type="evidence" value="ECO:0007669"/>
    <property type="project" value="TreeGrafter"/>
</dbReference>
<proteinExistence type="predicted"/>
<dbReference type="SUPFAM" id="SSF52540">
    <property type="entry name" value="P-loop containing nucleoside triphosphate hydrolases"/>
    <property type="match status" value="1"/>
</dbReference>
<evidence type="ECO:0000313" key="3">
    <source>
        <dbReference type="EMBL" id="KAJ7771367.1"/>
    </source>
</evidence>
<comment type="caution">
    <text evidence="3">The sequence shown here is derived from an EMBL/GenBank/DDBJ whole genome shotgun (WGS) entry which is preliminary data.</text>
</comment>
<feature type="compositionally biased region" description="Acidic residues" evidence="1">
    <location>
        <begin position="390"/>
        <end position="407"/>
    </location>
</feature>
<feature type="compositionally biased region" description="Polar residues" evidence="1">
    <location>
        <begin position="216"/>
        <end position="226"/>
    </location>
</feature>
<dbReference type="GO" id="GO:0016887">
    <property type="term" value="F:ATP hydrolysis activity"/>
    <property type="evidence" value="ECO:0007669"/>
    <property type="project" value="InterPro"/>
</dbReference>
<evidence type="ECO:0000313" key="4">
    <source>
        <dbReference type="Proteomes" id="UP001215280"/>
    </source>
</evidence>
<dbReference type="PANTHER" id="PTHR23389:SF21">
    <property type="entry name" value="ATPASE FAMILY AAA DOMAIN-CONTAINING PROTEIN 5"/>
    <property type="match status" value="1"/>
</dbReference>
<dbReference type="EMBL" id="JARJLG010000021">
    <property type="protein sequence ID" value="KAJ7771367.1"/>
    <property type="molecule type" value="Genomic_DNA"/>
</dbReference>
<dbReference type="Proteomes" id="UP001215280">
    <property type="component" value="Unassembled WGS sequence"/>
</dbReference>
<dbReference type="InterPro" id="IPR003593">
    <property type="entry name" value="AAA+_ATPase"/>
</dbReference>
<dbReference type="AlphaFoldDB" id="A0AAD7JT57"/>
<dbReference type="Pfam" id="PF00004">
    <property type="entry name" value="AAA"/>
    <property type="match status" value="1"/>
</dbReference>
<feature type="compositionally biased region" description="Pro residues" evidence="1">
    <location>
        <begin position="131"/>
        <end position="141"/>
    </location>
</feature>
<feature type="region of interest" description="Disordered" evidence="1">
    <location>
        <begin position="343"/>
        <end position="419"/>
    </location>
</feature>
<name>A0AAD7JT57_9AGAR</name>
<feature type="region of interest" description="Disordered" evidence="1">
    <location>
        <begin position="34"/>
        <end position="145"/>
    </location>
</feature>
<evidence type="ECO:0000259" key="2">
    <source>
        <dbReference type="SMART" id="SM00382"/>
    </source>
</evidence>
<accession>A0AAD7JT57</accession>
<keyword evidence="4" id="KW-1185">Reference proteome</keyword>
<feature type="domain" description="AAA+ ATPase" evidence="2">
    <location>
        <begin position="428"/>
        <end position="585"/>
    </location>
</feature>
<feature type="compositionally biased region" description="Pro residues" evidence="1">
    <location>
        <begin position="36"/>
        <end position="47"/>
    </location>
</feature>
<dbReference type="SMART" id="SM00382">
    <property type="entry name" value="AAA"/>
    <property type="match status" value="1"/>
</dbReference>
<organism evidence="3 4">
    <name type="scientific">Mycena maculata</name>
    <dbReference type="NCBI Taxonomy" id="230809"/>
    <lineage>
        <taxon>Eukaryota</taxon>
        <taxon>Fungi</taxon>
        <taxon>Dikarya</taxon>
        <taxon>Basidiomycota</taxon>
        <taxon>Agaricomycotina</taxon>
        <taxon>Agaricomycetes</taxon>
        <taxon>Agaricomycetidae</taxon>
        <taxon>Agaricales</taxon>
        <taxon>Marasmiineae</taxon>
        <taxon>Mycenaceae</taxon>
        <taxon>Mycena</taxon>
    </lineage>
</organism>
<dbReference type="InterPro" id="IPR003959">
    <property type="entry name" value="ATPase_AAA_core"/>
</dbReference>
<sequence length="815" mass="89915">MVGRKKASASTTKPAKQKTLLDLFPKKIVSAAAPQPIIPPLPQPTPPTIDLNDGQRSYGTPTPPGPIASTSKAVQIIDITGPEPSKPRSKPPSKRTELDKPNSLGSTKPPSSKAESRPPDPIVIDLTSHESPPPNTIPTPTPKSTYHIFAPRATIDPPSSKAPPSASVLLKTARPTYSIFNARPKKLVDPKTKPSVATTESEAPFPTKDGQHVRGPQSSFSASTYWQHASQRGIRAPLKDYRPRMGVSDVHAARTLTRTSASSFWEKEQCIERIPSEHKRDHPAIARLGASISNPPDASSSSEKLWTERWRPQRADGVLGNEERAVYLRDWLRALEVRFETTAASDNGKGKGKASEESRGAKRPQVMRSVTRAKKRRRQSSDGFLVSDDYYSDVEGPFDTDGDDDDDFRAPPGTEDPQAAQNEFKDHLANTIILSGPPGIGKTTAVYSCAEELGWEVFEVNPGIGKRNGASLETLIGDVGKNHLVRRTQARGVFSRGRDEDVDTDNSDDFGFVTQKQRKAGGTRQSVILLEEVDILFKEDASFWPAVVRLIRDCKRPVICTCNDISLVPTSELPLQTILEFEPCPPDVAGSYLQGLCCAEGHIVDRDVLAKMYARGCDLRHIIHRLQLLCQSFPLGFHPEQDHLLDWNAVSRQSVPHADLISFTDAYLTRDSLDRPQALALTRYDRGADDELGFPILADALTDGYGVYEWDTKIISAVNELSRGKRVARATEARVHYQSMIDALRNNPAFPVGIMERAVAHTEYVPWARHIIVGEDALEARQGRCGRATRNSTRYIRSIELGKEERDALDASRIE</sequence>